<organism evidence="1 2">
    <name type="scientific">Metabacillus rhizolycopersici</name>
    <dbReference type="NCBI Taxonomy" id="2875709"/>
    <lineage>
        <taxon>Bacteria</taxon>
        <taxon>Bacillati</taxon>
        <taxon>Bacillota</taxon>
        <taxon>Bacilli</taxon>
        <taxon>Bacillales</taxon>
        <taxon>Bacillaceae</taxon>
        <taxon>Metabacillus</taxon>
    </lineage>
</organism>
<comment type="caution">
    <text evidence="1">The sequence shown here is derived from an EMBL/GenBank/DDBJ whole genome shotgun (WGS) entry which is preliminary data.</text>
</comment>
<protein>
    <submittedName>
        <fullName evidence="1">Uncharacterized protein</fullName>
    </submittedName>
</protein>
<evidence type="ECO:0000313" key="2">
    <source>
        <dbReference type="Proteomes" id="UP001165287"/>
    </source>
</evidence>
<proteinExistence type="predicted"/>
<accession>A0ABS7UQD7</accession>
<dbReference type="Proteomes" id="UP001165287">
    <property type="component" value="Unassembled WGS sequence"/>
</dbReference>
<sequence length="243" mass="28338">MSNQNKRLDEALVDRLENVYFHLGVQMAAPFYILSKAFLTASNQSTDVVGVMRKKESNKYEREMFAISTSEMPPEVYSFLEQKTQANELWDYVTKLVEQDLHKPDKEDTRTLFDSFRDEFLGEINLLKKELALRPVASADYNGLRPAQVNELRDYVTKLVEQDLHKPDKEELRTLFDSFRNEFLGEINLLKKELALRPVVDPNYNEPRPVNDHKEEVDDFKEGQLLESDRVTGTIKEVIDIDF</sequence>
<name>A0ABS7UQD7_9BACI</name>
<evidence type="ECO:0000313" key="1">
    <source>
        <dbReference type="EMBL" id="MBZ5750371.1"/>
    </source>
</evidence>
<reference evidence="1" key="1">
    <citation type="submission" date="2024-05" db="EMBL/GenBank/DDBJ databases">
        <title>Metabacillus sp. nov., isolated from the rhizosphere soil of tomato plants.</title>
        <authorList>
            <person name="Ma R."/>
        </authorList>
    </citation>
    <scope>NUCLEOTIDE SEQUENCE</scope>
    <source>
        <strain evidence="1">DBTR6</strain>
    </source>
</reference>
<dbReference type="EMBL" id="JAIQUM010000014">
    <property type="protein sequence ID" value="MBZ5750371.1"/>
    <property type="molecule type" value="Genomic_DNA"/>
</dbReference>
<gene>
    <name evidence="1" type="ORF">K9V48_08960</name>
</gene>
<dbReference type="RefSeq" id="WP_224138467.1">
    <property type="nucleotide sequence ID" value="NZ_JAIQUM010000014.1"/>
</dbReference>
<keyword evidence="2" id="KW-1185">Reference proteome</keyword>